<dbReference type="Proteomes" id="UP001152049">
    <property type="component" value="Unassembled WGS sequence"/>
</dbReference>
<dbReference type="GO" id="GO:0030681">
    <property type="term" value="C:multimeric ribonuclease P complex"/>
    <property type="evidence" value="ECO:0007669"/>
    <property type="project" value="TreeGrafter"/>
</dbReference>
<dbReference type="Pfam" id="PF08584">
    <property type="entry name" value="Ribonuc_P_40"/>
    <property type="match status" value="1"/>
</dbReference>
<sequence length="357" mass="39802">MFPAAAPSIYQSPKCFVTYGAMGHVDPKQAPHKGKPWTAIMSLDFIHKVDLILPAKAYEAAHEQLANAQKPPRYSKVVMSLGDILQGDFFTEYIKKGDVLMLSEGQTTAGTLFTLRDGVLTMYVDKETYERAGLSGKPYGSKGGRGSKPRWVITYNLRDPSMFRGKKGFDRLIYACKTVFTQPTTWLFYDNTVQSPNPDPLQKFFPTAFTSVPHISQNLEILQPSLEVGPEILADNDREALENFSTECYEWLSLIRLGSSRVEPQDSIDPYLSRYCVPGDAIKETKVCKLSWEGLMSTQWLRGLLMDVLAAYPSGAWFSLSATCFSKSVPGSSDDLTLLRPPNAAGKYLLWETKASD</sequence>
<dbReference type="PANTHER" id="PTHR15396">
    <property type="entry name" value="RIBONUCLEASE P PROTEIN SUBUNIT P40"/>
    <property type="match status" value="1"/>
</dbReference>
<dbReference type="PANTHER" id="PTHR15396:SF1">
    <property type="entry name" value="RIBONUCLEASE P PROTEIN SUBUNIT P40"/>
    <property type="match status" value="1"/>
</dbReference>
<dbReference type="GO" id="GO:0000172">
    <property type="term" value="C:ribonuclease MRP complex"/>
    <property type="evidence" value="ECO:0007669"/>
    <property type="project" value="TreeGrafter"/>
</dbReference>
<dbReference type="InterPro" id="IPR013893">
    <property type="entry name" value="RNase_P_Rpp40"/>
</dbReference>
<accession>A0A9W8RVA6</accession>
<dbReference type="GO" id="GO:0000447">
    <property type="term" value="P:endonucleolytic cleavage in ITS1 to separate SSU-rRNA from 5.8S rRNA and LSU-rRNA from tricistronic rRNA transcript (SSU-rRNA, 5.8S rRNA, LSU-rRNA)"/>
    <property type="evidence" value="ECO:0007669"/>
    <property type="project" value="TreeGrafter"/>
</dbReference>
<dbReference type="EMBL" id="JAOQAZ010000017">
    <property type="protein sequence ID" value="KAJ4257437.1"/>
    <property type="molecule type" value="Genomic_DNA"/>
</dbReference>
<dbReference type="OrthoDB" id="63112at2759"/>
<name>A0A9W8RVA6_9HYPO</name>
<dbReference type="GO" id="GO:0004526">
    <property type="term" value="F:ribonuclease P activity"/>
    <property type="evidence" value="ECO:0007669"/>
    <property type="project" value="TreeGrafter"/>
</dbReference>
<evidence type="ECO:0000313" key="1">
    <source>
        <dbReference type="EMBL" id="KAJ4257437.1"/>
    </source>
</evidence>
<proteinExistence type="predicted"/>
<gene>
    <name evidence="1" type="ORF">NW762_008561</name>
</gene>
<dbReference type="GO" id="GO:0000171">
    <property type="term" value="F:ribonuclease MRP activity"/>
    <property type="evidence" value="ECO:0007669"/>
    <property type="project" value="TreeGrafter"/>
</dbReference>
<dbReference type="AlphaFoldDB" id="A0A9W8RVA6"/>
<evidence type="ECO:0000313" key="2">
    <source>
        <dbReference type="Proteomes" id="UP001152049"/>
    </source>
</evidence>
<reference evidence="1" key="1">
    <citation type="submission" date="2022-09" db="EMBL/GenBank/DDBJ databases">
        <title>Fusarium specimens isolated from Avocado Roots.</title>
        <authorList>
            <person name="Stajich J."/>
            <person name="Roper C."/>
            <person name="Heimlech-Rivalta G."/>
        </authorList>
    </citation>
    <scope>NUCLEOTIDE SEQUENCE</scope>
    <source>
        <strain evidence="1">CF00136</strain>
    </source>
</reference>
<dbReference type="GO" id="GO:0001682">
    <property type="term" value="P:tRNA 5'-leader removal"/>
    <property type="evidence" value="ECO:0007669"/>
    <property type="project" value="InterPro"/>
</dbReference>
<keyword evidence="2" id="KW-1185">Reference proteome</keyword>
<protein>
    <submittedName>
        <fullName evidence="1">Uncharacterized protein</fullName>
    </submittedName>
</protein>
<comment type="caution">
    <text evidence="1">The sequence shown here is derived from an EMBL/GenBank/DDBJ whole genome shotgun (WGS) entry which is preliminary data.</text>
</comment>
<organism evidence="1 2">
    <name type="scientific">Fusarium torreyae</name>
    <dbReference type="NCBI Taxonomy" id="1237075"/>
    <lineage>
        <taxon>Eukaryota</taxon>
        <taxon>Fungi</taxon>
        <taxon>Dikarya</taxon>
        <taxon>Ascomycota</taxon>
        <taxon>Pezizomycotina</taxon>
        <taxon>Sordariomycetes</taxon>
        <taxon>Hypocreomycetidae</taxon>
        <taxon>Hypocreales</taxon>
        <taxon>Nectriaceae</taxon>
        <taxon>Fusarium</taxon>
    </lineage>
</organism>